<dbReference type="PROSITE" id="PS50830">
    <property type="entry name" value="TNASE_3"/>
    <property type="match status" value="1"/>
</dbReference>
<dbReference type="PROSITE" id="PS01284">
    <property type="entry name" value="TNASE_2"/>
    <property type="match status" value="1"/>
</dbReference>
<evidence type="ECO:0000259" key="6">
    <source>
        <dbReference type="PROSITE" id="PS50830"/>
    </source>
</evidence>
<name>A0A6J4MCL4_9CYAN</name>
<evidence type="ECO:0000256" key="2">
    <source>
        <dbReference type="ARBA" id="ARBA00022759"/>
    </source>
</evidence>
<evidence type="ECO:0000256" key="3">
    <source>
        <dbReference type="ARBA" id="ARBA00022801"/>
    </source>
</evidence>
<reference evidence="7" key="1">
    <citation type="submission" date="2020-02" db="EMBL/GenBank/DDBJ databases">
        <authorList>
            <person name="Meier V. D."/>
        </authorList>
    </citation>
    <scope>NUCLEOTIDE SEQUENCE</scope>
    <source>
        <strain evidence="7">AVDCRST_MAG94</strain>
    </source>
</reference>
<feature type="compositionally biased region" description="Basic and acidic residues" evidence="4">
    <location>
        <begin position="190"/>
        <end position="202"/>
    </location>
</feature>
<feature type="domain" description="TNase-like" evidence="6">
    <location>
        <begin position="32"/>
        <end position="159"/>
    </location>
</feature>
<feature type="signal peptide" evidence="5">
    <location>
        <begin position="1"/>
        <end position="31"/>
    </location>
</feature>
<dbReference type="SUPFAM" id="SSF50199">
    <property type="entry name" value="Staphylococcal nuclease"/>
    <property type="match status" value="1"/>
</dbReference>
<keyword evidence="5" id="KW-0732">Signal</keyword>
<feature type="region of interest" description="Disordered" evidence="4">
    <location>
        <begin position="167"/>
        <end position="233"/>
    </location>
</feature>
<keyword evidence="2" id="KW-0255">Endonuclease</keyword>
<dbReference type="EMBL" id="CADCTY010001067">
    <property type="protein sequence ID" value="CAA9354990.1"/>
    <property type="molecule type" value="Genomic_DNA"/>
</dbReference>
<dbReference type="InterPro" id="IPR008613">
    <property type="entry name" value="Excalibur_Ca-bd_domain"/>
</dbReference>
<dbReference type="GO" id="GO:0016787">
    <property type="term" value="F:hydrolase activity"/>
    <property type="evidence" value="ECO:0007669"/>
    <property type="project" value="UniProtKB-KW"/>
</dbReference>
<protein>
    <submittedName>
        <fullName evidence="7">Putative nuclease</fullName>
    </submittedName>
</protein>
<organism evidence="7">
    <name type="scientific">uncultured Leptolyngbya sp</name>
    <dbReference type="NCBI Taxonomy" id="332963"/>
    <lineage>
        <taxon>Bacteria</taxon>
        <taxon>Bacillati</taxon>
        <taxon>Cyanobacteriota</taxon>
        <taxon>Cyanophyceae</taxon>
        <taxon>Leptolyngbyales</taxon>
        <taxon>Leptolyngbyaceae</taxon>
        <taxon>Leptolyngbya group</taxon>
        <taxon>Leptolyngbya</taxon>
        <taxon>environmental samples</taxon>
    </lineage>
</organism>
<keyword evidence="3" id="KW-0378">Hydrolase</keyword>
<dbReference type="GO" id="GO:0004519">
    <property type="term" value="F:endonuclease activity"/>
    <property type="evidence" value="ECO:0007669"/>
    <property type="project" value="UniProtKB-KW"/>
</dbReference>
<dbReference type="Pfam" id="PF05901">
    <property type="entry name" value="Excalibur"/>
    <property type="match status" value="1"/>
</dbReference>
<proteinExistence type="predicted"/>
<dbReference type="InterPro" id="IPR016071">
    <property type="entry name" value="Staphylococal_nuclease_OB-fold"/>
</dbReference>
<dbReference type="Pfam" id="PF00565">
    <property type="entry name" value="SNase"/>
    <property type="match status" value="1"/>
</dbReference>
<dbReference type="PANTHER" id="PTHR12302">
    <property type="entry name" value="EBNA2 BINDING PROTEIN P100"/>
    <property type="match status" value="1"/>
</dbReference>
<evidence type="ECO:0000256" key="5">
    <source>
        <dbReference type="SAM" id="SignalP"/>
    </source>
</evidence>
<evidence type="ECO:0000256" key="1">
    <source>
        <dbReference type="ARBA" id="ARBA00022722"/>
    </source>
</evidence>
<evidence type="ECO:0000313" key="7">
    <source>
        <dbReference type="EMBL" id="CAA9354990.1"/>
    </source>
</evidence>
<dbReference type="SMART" id="SM00318">
    <property type="entry name" value="SNc"/>
    <property type="match status" value="1"/>
</dbReference>
<gene>
    <name evidence="7" type="ORF">AVDCRST_MAG94-3022</name>
</gene>
<feature type="compositionally biased region" description="Low complexity" evidence="4">
    <location>
        <begin position="174"/>
        <end position="189"/>
    </location>
</feature>
<evidence type="ECO:0000256" key="4">
    <source>
        <dbReference type="SAM" id="MobiDB-lite"/>
    </source>
</evidence>
<dbReference type="AlphaFoldDB" id="A0A6J4MCL4"/>
<feature type="chain" id="PRO_5026769787" evidence="5">
    <location>
        <begin position="32"/>
        <end position="233"/>
    </location>
</feature>
<dbReference type="InterPro" id="IPR002071">
    <property type="entry name" value="Thermonucl_AS"/>
</dbReference>
<accession>A0A6J4MCL4</accession>
<keyword evidence="1" id="KW-0540">Nuclease</keyword>
<dbReference type="InterPro" id="IPR035437">
    <property type="entry name" value="SNase_OB-fold_sf"/>
</dbReference>
<dbReference type="GO" id="GO:0003676">
    <property type="term" value="F:nucleic acid binding"/>
    <property type="evidence" value="ECO:0007669"/>
    <property type="project" value="InterPro"/>
</dbReference>
<dbReference type="SMART" id="SM00894">
    <property type="entry name" value="Excalibur"/>
    <property type="match status" value="1"/>
</dbReference>
<feature type="compositionally biased region" description="Basic and acidic residues" evidence="4">
    <location>
        <begin position="213"/>
        <end position="222"/>
    </location>
</feature>
<dbReference type="PANTHER" id="PTHR12302:SF3">
    <property type="entry name" value="SERINE_THREONINE-PROTEIN KINASE 31"/>
    <property type="match status" value="1"/>
</dbReference>
<sequence>MISDVKKMKPKFLVVEIAATSMLLMPLLAQAQTITGRVVSVGDGDTIRVAASGKTLTVRASCVDAPETLQKPFGPAATRRLKQLLPVGQAVTLKVVDTDRYGRSVAKIYKGNLSINLALVQEGQAVVYRQYLAGCPELRDRLLKAEASAKVRKLGFWNQTNPVLPADFRRGKRSSSSSATPASSSQSRPGADRDYDCKDFRTQAEAQKVLKSRPGDPYKLDSDGDGQGCESLP</sequence>
<dbReference type="Gene3D" id="2.40.50.90">
    <property type="match status" value="1"/>
</dbReference>